<keyword evidence="1 2" id="KW-0963">Cytoplasm</keyword>
<dbReference type="InterPro" id="IPR038136">
    <property type="entry name" value="CofD-like_dom_sf"/>
</dbReference>
<organism evidence="3 4">
    <name type="scientific">Arcanobacterium bovis</name>
    <dbReference type="NCBI Taxonomy" id="2529275"/>
    <lineage>
        <taxon>Bacteria</taxon>
        <taxon>Bacillati</taxon>
        <taxon>Actinomycetota</taxon>
        <taxon>Actinomycetes</taxon>
        <taxon>Actinomycetales</taxon>
        <taxon>Actinomycetaceae</taxon>
        <taxon>Arcanobacterium</taxon>
    </lineage>
</organism>
<evidence type="ECO:0000313" key="3">
    <source>
        <dbReference type="EMBL" id="TBW22949.1"/>
    </source>
</evidence>
<reference evidence="3 4" key="1">
    <citation type="submission" date="2019-02" db="EMBL/GenBank/DDBJ databases">
        <title>Arcanobacterium bovis sp. nov., isolated from the milk of a cow with mastitis.</title>
        <authorList>
            <person name="Sammra O."/>
            <person name="Foster G."/>
            <person name="Hassan A."/>
            <person name="Alssahen M."/>
            <person name="Laemmler C."/>
            <person name="Borowiak M."/>
            <person name="Malorny B."/>
            <person name="Abdulmawjood A."/>
        </authorList>
    </citation>
    <scope>NUCLEOTIDE SEQUENCE [LARGE SCALE GENOMIC DNA]</scope>
    <source>
        <strain evidence="3 4">C605018/01/1</strain>
    </source>
</reference>
<dbReference type="SUPFAM" id="SSF142338">
    <property type="entry name" value="CofD-like"/>
    <property type="match status" value="1"/>
</dbReference>
<protein>
    <recommendedName>
        <fullName evidence="2">Putative gluconeogenesis factor</fullName>
    </recommendedName>
</protein>
<name>A0A4V2KR84_9ACTO</name>
<evidence type="ECO:0000256" key="1">
    <source>
        <dbReference type="ARBA" id="ARBA00022490"/>
    </source>
</evidence>
<dbReference type="CDD" id="cd07187">
    <property type="entry name" value="YvcK_like"/>
    <property type="match status" value="1"/>
</dbReference>
<dbReference type="Pfam" id="PF01933">
    <property type="entry name" value="CofD"/>
    <property type="match status" value="1"/>
</dbReference>
<dbReference type="NCBIfam" id="TIGR01826">
    <property type="entry name" value="CofD_related"/>
    <property type="match status" value="1"/>
</dbReference>
<comment type="similarity">
    <text evidence="2">Belongs to the gluconeogenesis factor family.</text>
</comment>
<dbReference type="GO" id="GO:0005737">
    <property type="term" value="C:cytoplasm"/>
    <property type="evidence" value="ECO:0007669"/>
    <property type="project" value="UniProtKB-SubCell"/>
</dbReference>
<proteinExistence type="inferred from homology"/>
<dbReference type="AlphaFoldDB" id="A0A4V2KR84"/>
<dbReference type="Gene3D" id="3.40.50.10680">
    <property type="entry name" value="CofD-like domains"/>
    <property type="match status" value="1"/>
</dbReference>
<keyword evidence="4" id="KW-1185">Reference proteome</keyword>
<dbReference type="HAMAP" id="MF_00973">
    <property type="entry name" value="Gluconeogen_factor"/>
    <property type="match status" value="1"/>
</dbReference>
<accession>A0A4V2KR84</accession>
<dbReference type="PANTHER" id="PTHR30135:SF3">
    <property type="entry name" value="GLUCONEOGENESIS FACTOR-RELATED"/>
    <property type="match status" value="1"/>
</dbReference>
<dbReference type="GO" id="GO:0008360">
    <property type="term" value="P:regulation of cell shape"/>
    <property type="evidence" value="ECO:0007669"/>
    <property type="project" value="UniProtKB-UniRule"/>
</dbReference>
<dbReference type="PANTHER" id="PTHR30135">
    <property type="entry name" value="UNCHARACTERIZED PROTEIN YVCK-RELATED"/>
    <property type="match status" value="1"/>
</dbReference>
<evidence type="ECO:0000313" key="4">
    <source>
        <dbReference type="Proteomes" id="UP000293036"/>
    </source>
</evidence>
<comment type="function">
    <text evidence="2">Required for morphogenesis under gluconeogenic growth conditions.</text>
</comment>
<dbReference type="GO" id="GO:0043743">
    <property type="term" value="F:LPPG:FO 2-phospho-L-lactate transferase activity"/>
    <property type="evidence" value="ECO:0007669"/>
    <property type="project" value="InterPro"/>
</dbReference>
<dbReference type="Proteomes" id="UP000293036">
    <property type="component" value="Unassembled WGS sequence"/>
</dbReference>
<comment type="subcellular location">
    <subcellularLocation>
        <location evidence="2">Cytoplasm</location>
    </subcellularLocation>
</comment>
<dbReference type="OrthoDB" id="9783842at2"/>
<gene>
    <name evidence="3" type="primary">yvcK</name>
    <name evidence="3" type="ORF">EZJ44_03400</name>
</gene>
<dbReference type="EMBL" id="SJDT01000002">
    <property type="protein sequence ID" value="TBW22949.1"/>
    <property type="molecule type" value="Genomic_DNA"/>
</dbReference>
<evidence type="ECO:0000256" key="2">
    <source>
        <dbReference type="HAMAP-Rule" id="MF_00973"/>
    </source>
</evidence>
<comment type="caution">
    <text evidence="3">The sequence shown here is derived from an EMBL/GenBank/DDBJ whole genome shotgun (WGS) entry which is preliminary data.</text>
</comment>
<sequence>MPSSAIGSRGQKVVALGGGHGLYASLSALKILTRNITAIVTVADDGGSSGRLREELGVLPPGDLRMALSALCDDGEWGQTWRDVLQHRFSSQGPLNGHSLGNLLITGLWELLDDSMAGLDWVGRLLDVKGRVVPMAAVPIDIEADVRTKNGLETIHGQVSIARSHADIEAIRISPTNPPAVSEALEAISAADWVIFGPGSWYTSVIPHLMVPEIHRALIESPARKALVINLVADAETVTMTPADHVRSFHDHAPDLRLDAVIMDASAKCDWNELDSAAALCGAKVFAHHVADVKHRGCHDHLNLAAAYRQLFVDFAVSD</sequence>
<dbReference type="InterPro" id="IPR010119">
    <property type="entry name" value="Gluconeogen_factor"/>
</dbReference>
<dbReference type="InterPro" id="IPR002882">
    <property type="entry name" value="CofD"/>
</dbReference>
<dbReference type="RefSeq" id="WP_131280103.1">
    <property type="nucleotide sequence ID" value="NZ_JBHSLR010000009.1"/>
</dbReference>